<accession>A0ABN1S3F3</accession>
<reference evidence="1 2" key="1">
    <citation type="journal article" date="2019" name="Int. J. Syst. Evol. Microbiol.">
        <title>The Global Catalogue of Microorganisms (GCM) 10K type strain sequencing project: providing services to taxonomists for standard genome sequencing and annotation.</title>
        <authorList>
            <consortium name="The Broad Institute Genomics Platform"/>
            <consortium name="The Broad Institute Genome Sequencing Center for Infectious Disease"/>
            <person name="Wu L."/>
            <person name="Ma J."/>
        </authorList>
    </citation>
    <scope>NUCLEOTIDE SEQUENCE [LARGE SCALE GENOMIC DNA]</scope>
    <source>
        <strain evidence="1 2">JCM 11445</strain>
    </source>
</reference>
<dbReference type="EMBL" id="BAAAIE010000004">
    <property type="protein sequence ID" value="GAA0970938.1"/>
    <property type="molecule type" value="Genomic_DNA"/>
</dbReference>
<comment type="caution">
    <text evidence="1">The sequence shown here is derived from an EMBL/GenBank/DDBJ whole genome shotgun (WGS) entry which is preliminary data.</text>
</comment>
<evidence type="ECO:0000313" key="2">
    <source>
        <dbReference type="Proteomes" id="UP001500033"/>
    </source>
</evidence>
<keyword evidence="2" id="KW-1185">Reference proteome</keyword>
<proteinExistence type="predicted"/>
<gene>
    <name evidence="1" type="ORF">GCM10009576_011640</name>
</gene>
<name>A0ABN1S3F3_9ACTN</name>
<evidence type="ECO:0000313" key="1">
    <source>
        <dbReference type="EMBL" id="GAA0970938.1"/>
    </source>
</evidence>
<dbReference type="Proteomes" id="UP001500033">
    <property type="component" value="Unassembled WGS sequence"/>
</dbReference>
<sequence length="74" mass="7855">MFAYHAVLLAGVELADPTPSLPQWSGGAPGPKTTAAYDDAVGKLGFSEDDHIDIARFARRAPGLSLRGTVRRSM</sequence>
<protein>
    <submittedName>
        <fullName evidence="1">Uncharacterized protein</fullName>
    </submittedName>
</protein>
<organism evidence="1 2">
    <name type="scientific">Streptomyces rhizosphaericus</name>
    <dbReference type="NCBI Taxonomy" id="114699"/>
    <lineage>
        <taxon>Bacteria</taxon>
        <taxon>Bacillati</taxon>
        <taxon>Actinomycetota</taxon>
        <taxon>Actinomycetes</taxon>
        <taxon>Kitasatosporales</taxon>
        <taxon>Streptomycetaceae</taxon>
        <taxon>Streptomyces</taxon>
        <taxon>Streptomyces violaceusniger group</taxon>
    </lineage>
</organism>